<proteinExistence type="predicted"/>
<dbReference type="Pfam" id="PF00144">
    <property type="entry name" value="Beta-lactamase"/>
    <property type="match status" value="1"/>
</dbReference>
<dbReference type="SUPFAM" id="SSF56601">
    <property type="entry name" value="beta-lactamase/transpeptidase-like"/>
    <property type="match status" value="1"/>
</dbReference>
<dbReference type="PANTHER" id="PTHR43283:SF7">
    <property type="entry name" value="BETA-LACTAMASE-RELATED DOMAIN-CONTAINING PROTEIN"/>
    <property type="match status" value="1"/>
</dbReference>
<dbReference type="Gene3D" id="3.40.710.10">
    <property type="entry name" value="DD-peptidase/beta-lactamase superfamily"/>
    <property type="match status" value="1"/>
</dbReference>
<sequence length="428" mass="48662">MPYLAIFSVFSTIFMLPYSSFAAERGVEFESASSLEETQLRQRLLPDGDIWWTVTGEQMAWMHKNVHQLFPTVNVYRAGPVSTLDVEPNSEIANFGISTTSGSMSFSDFLGSEHSTTMGMVILHQGKIVYEHYPRMQHYEKPIYWSVTKVMPATLIRIYEEQGKIDIEKAIQFYLPELINSDIADISVRNILDMATGLDCQDEYDDRQSCYYQYSMAIGDGYREDNAADNPYDFLKTLRVSRHAGPGEQFSYSGMNTFVLAWLVEKITGEPFQDAFTREIWQHIGAEADASFLAYRYGIPLTHGGFLSNIRDLARFGLLFTPSASVVSSKQIISDNHINFLLNSANPNLIRDNGSHNIYQWDYIDSEGFMFKGGWGGQGLIVNPKLDLVAVYASYFKEDYSQQNLRPVVFDVLRGVYGDRTSNNEIQR</sequence>
<dbReference type="PANTHER" id="PTHR43283">
    <property type="entry name" value="BETA-LACTAMASE-RELATED"/>
    <property type="match status" value="1"/>
</dbReference>
<evidence type="ECO:0000313" key="2">
    <source>
        <dbReference type="EMBL" id="SVB12164.1"/>
    </source>
</evidence>
<accession>A0A382BET6</accession>
<organism evidence="2">
    <name type="scientific">marine metagenome</name>
    <dbReference type="NCBI Taxonomy" id="408172"/>
    <lineage>
        <taxon>unclassified sequences</taxon>
        <taxon>metagenomes</taxon>
        <taxon>ecological metagenomes</taxon>
    </lineage>
</organism>
<dbReference type="InterPro" id="IPR050789">
    <property type="entry name" value="Diverse_Enzym_Activities"/>
</dbReference>
<dbReference type="InterPro" id="IPR001466">
    <property type="entry name" value="Beta-lactam-related"/>
</dbReference>
<name>A0A382BET6_9ZZZZ</name>
<dbReference type="AlphaFoldDB" id="A0A382BET6"/>
<evidence type="ECO:0000259" key="1">
    <source>
        <dbReference type="Pfam" id="PF00144"/>
    </source>
</evidence>
<dbReference type="InterPro" id="IPR012338">
    <property type="entry name" value="Beta-lactam/transpept-like"/>
</dbReference>
<gene>
    <name evidence="2" type="ORF">METZ01_LOCUS165018</name>
</gene>
<dbReference type="EMBL" id="UINC01029442">
    <property type="protein sequence ID" value="SVB12164.1"/>
    <property type="molecule type" value="Genomic_DNA"/>
</dbReference>
<reference evidence="2" key="1">
    <citation type="submission" date="2018-05" db="EMBL/GenBank/DDBJ databases">
        <authorList>
            <person name="Lanie J.A."/>
            <person name="Ng W.-L."/>
            <person name="Kazmierczak K.M."/>
            <person name="Andrzejewski T.M."/>
            <person name="Davidsen T.M."/>
            <person name="Wayne K.J."/>
            <person name="Tettelin H."/>
            <person name="Glass J.I."/>
            <person name="Rusch D."/>
            <person name="Podicherti R."/>
            <person name="Tsui H.-C.T."/>
            <person name="Winkler M.E."/>
        </authorList>
    </citation>
    <scope>NUCLEOTIDE SEQUENCE</scope>
</reference>
<feature type="domain" description="Beta-lactamase-related" evidence="1">
    <location>
        <begin position="109"/>
        <end position="394"/>
    </location>
</feature>
<protein>
    <recommendedName>
        <fullName evidence="1">Beta-lactamase-related domain-containing protein</fullName>
    </recommendedName>
</protein>